<dbReference type="InterPro" id="IPR000700">
    <property type="entry name" value="PAS-assoc_C"/>
</dbReference>
<evidence type="ECO:0000313" key="5">
    <source>
        <dbReference type="Proteomes" id="UP001500751"/>
    </source>
</evidence>
<protein>
    <recommendedName>
        <fullName evidence="6">PAS domain S-box-containing protein</fullName>
    </recommendedName>
</protein>
<evidence type="ECO:0000256" key="1">
    <source>
        <dbReference type="ARBA" id="ARBA00022801"/>
    </source>
</evidence>
<sequence>MPFDGEDLSVADGASELVDAEKRFRALLEAAPDAMVIVERTGRILLVNAQTESMFGYARGELLGQPVEILVPPRFRAPHQSHREGYSSHPQVRPMGAGLELFGLRKDGSEFPVEISLSPLQEDDGPLFSAAVRDVTERMAADKKIRDLAAIVSSSQDAIITKTLDGRITFWNMGAERLYGYQESEAVGRTMAMLMPPERYDEYSRLIHRLASGEQVEHVETLRVAKGGRPVDVDVTLSPLRDAAGEVVGAAAIARDISELSRAQRELTALYQQQQHIALTLQHALMGTPARIPGLQSAHCYLPATAGAGVGGDWFDLVPLPDGRIGVLIGDVMGRGLEAAAVMGQLRSAANALARAGASPDRLMQILDTIVAELPDQLVTCSYLVIDADQGKVTGCSAGHLPTLVVTEGGRGVYRLPVPTSVPLGVGGSVYREARFSIPSGAMLAFYTDGLVETPRSDIDDRIDALAAALCASAACGHSLDLTVKSVVDTVTADGDWCDDVTLVLIRMPETPTETAAVDLPCKHRSVAVGRQFAVETVDTWECPDTDTRDTIELLTSELMTNAVRHGRGAGSVTLRLLCFHDRLTVEVTDHSSREPRARTAGVGDESGRGLMLVEALAQAWGTRPTGGGKTVWFTVVPERV</sequence>
<dbReference type="Gene3D" id="3.30.565.10">
    <property type="entry name" value="Histidine kinase-like ATPase, C-terminal domain"/>
    <property type="match status" value="1"/>
</dbReference>
<dbReference type="SUPFAM" id="SSF55785">
    <property type="entry name" value="PYP-like sensor domain (PAS domain)"/>
    <property type="match status" value="2"/>
</dbReference>
<feature type="domain" description="PAC" evidence="3">
    <location>
        <begin position="217"/>
        <end position="269"/>
    </location>
</feature>
<dbReference type="Pfam" id="PF13426">
    <property type="entry name" value="PAS_9"/>
    <property type="match status" value="1"/>
</dbReference>
<dbReference type="NCBIfam" id="TIGR00229">
    <property type="entry name" value="sensory_box"/>
    <property type="match status" value="2"/>
</dbReference>
<proteinExistence type="predicted"/>
<dbReference type="SMART" id="SM00331">
    <property type="entry name" value="PP2C_SIG"/>
    <property type="match status" value="1"/>
</dbReference>
<evidence type="ECO:0000313" key="4">
    <source>
        <dbReference type="EMBL" id="GAA2015622.1"/>
    </source>
</evidence>
<dbReference type="InterPro" id="IPR000014">
    <property type="entry name" value="PAS"/>
</dbReference>
<dbReference type="RefSeq" id="WP_344664166.1">
    <property type="nucleotide sequence ID" value="NZ_BAAAQN010000004.1"/>
</dbReference>
<dbReference type="InterPro" id="IPR013656">
    <property type="entry name" value="PAS_4"/>
</dbReference>
<keyword evidence="5" id="KW-1185">Reference proteome</keyword>
<dbReference type="Gene3D" id="3.30.450.20">
    <property type="entry name" value="PAS domain"/>
    <property type="match status" value="2"/>
</dbReference>
<organism evidence="4 5">
    <name type="scientific">Catenulispora yoronensis</name>
    <dbReference type="NCBI Taxonomy" id="450799"/>
    <lineage>
        <taxon>Bacteria</taxon>
        <taxon>Bacillati</taxon>
        <taxon>Actinomycetota</taxon>
        <taxon>Actinomycetes</taxon>
        <taxon>Catenulisporales</taxon>
        <taxon>Catenulisporaceae</taxon>
        <taxon>Catenulispora</taxon>
    </lineage>
</organism>
<comment type="caution">
    <text evidence="4">The sequence shown here is derived from an EMBL/GenBank/DDBJ whole genome shotgun (WGS) entry which is preliminary data.</text>
</comment>
<dbReference type="PANTHER" id="PTHR43156">
    <property type="entry name" value="STAGE II SPORULATION PROTEIN E-RELATED"/>
    <property type="match status" value="1"/>
</dbReference>
<dbReference type="CDD" id="cd00130">
    <property type="entry name" value="PAS"/>
    <property type="match status" value="2"/>
</dbReference>
<feature type="domain" description="PAS" evidence="2">
    <location>
        <begin position="144"/>
        <end position="214"/>
    </location>
</feature>
<evidence type="ECO:0000259" key="2">
    <source>
        <dbReference type="PROSITE" id="PS50112"/>
    </source>
</evidence>
<dbReference type="InterPro" id="IPR001932">
    <property type="entry name" value="PPM-type_phosphatase-like_dom"/>
</dbReference>
<dbReference type="Pfam" id="PF08448">
    <property type="entry name" value="PAS_4"/>
    <property type="match status" value="1"/>
</dbReference>
<dbReference type="EMBL" id="BAAAQN010000004">
    <property type="protein sequence ID" value="GAA2015622.1"/>
    <property type="molecule type" value="Genomic_DNA"/>
</dbReference>
<reference evidence="5" key="1">
    <citation type="journal article" date="2019" name="Int. J. Syst. Evol. Microbiol.">
        <title>The Global Catalogue of Microorganisms (GCM) 10K type strain sequencing project: providing services to taxonomists for standard genome sequencing and annotation.</title>
        <authorList>
            <consortium name="The Broad Institute Genomics Platform"/>
            <consortium name="The Broad Institute Genome Sequencing Center for Infectious Disease"/>
            <person name="Wu L."/>
            <person name="Ma J."/>
        </authorList>
    </citation>
    <scope>NUCLEOTIDE SEQUENCE [LARGE SCALE GENOMIC DNA]</scope>
    <source>
        <strain evidence="5">JCM 16014</strain>
    </source>
</reference>
<dbReference type="PROSITE" id="PS50112">
    <property type="entry name" value="PAS"/>
    <property type="match status" value="2"/>
</dbReference>
<dbReference type="SMART" id="SM00086">
    <property type="entry name" value="PAC"/>
    <property type="match status" value="2"/>
</dbReference>
<dbReference type="InterPro" id="IPR035965">
    <property type="entry name" value="PAS-like_dom_sf"/>
</dbReference>
<feature type="domain" description="PAC" evidence="3">
    <location>
        <begin position="97"/>
        <end position="147"/>
    </location>
</feature>
<dbReference type="Proteomes" id="UP001500751">
    <property type="component" value="Unassembled WGS sequence"/>
</dbReference>
<dbReference type="InterPro" id="IPR001610">
    <property type="entry name" value="PAC"/>
</dbReference>
<dbReference type="InterPro" id="IPR036457">
    <property type="entry name" value="PPM-type-like_dom_sf"/>
</dbReference>
<dbReference type="PANTHER" id="PTHR43156:SF2">
    <property type="entry name" value="STAGE II SPORULATION PROTEIN E"/>
    <property type="match status" value="1"/>
</dbReference>
<dbReference type="Pfam" id="PF13581">
    <property type="entry name" value="HATPase_c_2"/>
    <property type="match status" value="1"/>
</dbReference>
<feature type="domain" description="PAS" evidence="2">
    <location>
        <begin position="20"/>
        <end position="72"/>
    </location>
</feature>
<evidence type="ECO:0008006" key="6">
    <source>
        <dbReference type="Google" id="ProtNLM"/>
    </source>
</evidence>
<evidence type="ECO:0000259" key="3">
    <source>
        <dbReference type="PROSITE" id="PS50113"/>
    </source>
</evidence>
<dbReference type="InterPro" id="IPR036890">
    <property type="entry name" value="HATPase_C_sf"/>
</dbReference>
<keyword evidence="1" id="KW-0378">Hydrolase</keyword>
<dbReference type="CDD" id="cd16936">
    <property type="entry name" value="HATPase_RsbW-like"/>
    <property type="match status" value="1"/>
</dbReference>
<dbReference type="InterPro" id="IPR003594">
    <property type="entry name" value="HATPase_dom"/>
</dbReference>
<dbReference type="Gene3D" id="3.60.40.10">
    <property type="entry name" value="PPM-type phosphatase domain"/>
    <property type="match status" value="1"/>
</dbReference>
<name>A0ABP5F439_9ACTN</name>
<dbReference type="SMART" id="SM00091">
    <property type="entry name" value="PAS"/>
    <property type="match status" value="2"/>
</dbReference>
<gene>
    <name evidence="4" type="ORF">GCM10009839_08650</name>
</gene>
<dbReference type="InterPro" id="IPR052016">
    <property type="entry name" value="Bact_Sigma-Reg"/>
</dbReference>
<dbReference type="PROSITE" id="PS50113">
    <property type="entry name" value="PAC"/>
    <property type="match status" value="2"/>
</dbReference>
<accession>A0ABP5F439</accession>
<dbReference type="Pfam" id="PF07228">
    <property type="entry name" value="SpoIIE"/>
    <property type="match status" value="1"/>
</dbReference>
<dbReference type="SUPFAM" id="SSF55874">
    <property type="entry name" value="ATPase domain of HSP90 chaperone/DNA topoisomerase II/histidine kinase"/>
    <property type="match status" value="1"/>
</dbReference>